<name>A0ABQ0CDV2_9PROT</name>
<dbReference type="InterPro" id="IPR029063">
    <property type="entry name" value="SAM-dependent_MTases_sf"/>
</dbReference>
<sequence>MTIPSIPEIETRLFLEALKLRHGYDFGGYSPASLRRRLETLRTRHGCASLLELLPRLLHEERFVGTVIGDLSVPVTEMFRDPALHLTLRDQVVPYLATYPRLQVWIPGCASGEEAFSLAILLHEMGLLSVTTLFATDINDQAMAVGEEGVYPRARVSGFARHYQRSGGHGSILDYFELDQEHARVIAPIRQHIVFAHHNLVTDGVFAETQLIYCANVLIYFKTHLKNRVLGMFRDSLVQGGFLCLGSQESLTGSVVDDAFAAVDSLSRVYRSRYVHPHPSPGRASRFTG</sequence>
<dbReference type="InterPro" id="IPR022642">
    <property type="entry name" value="CheR_C"/>
</dbReference>
<keyword evidence="3" id="KW-1185">Reference proteome</keyword>
<evidence type="ECO:0000313" key="3">
    <source>
        <dbReference type="Proteomes" id="UP001628193"/>
    </source>
</evidence>
<comment type="caution">
    <text evidence="2">The sequence shown here is derived from an EMBL/GenBank/DDBJ whole genome shotgun (WGS) entry which is preliminary data.</text>
</comment>
<dbReference type="Gene3D" id="3.40.50.150">
    <property type="entry name" value="Vaccinia Virus protein VP39"/>
    <property type="match status" value="1"/>
</dbReference>
<dbReference type="Pfam" id="PF01739">
    <property type="entry name" value="CheR"/>
    <property type="match status" value="1"/>
</dbReference>
<reference evidence="2 3" key="2">
    <citation type="submission" date="2024-09" db="EMBL/GenBank/DDBJ databases">
        <title>Draft genome sequence of Candidatus Magnetaquicoccaceae bacterium FCR-1.</title>
        <authorList>
            <person name="Shimoshige H."/>
            <person name="Shimamura S."/>
            <person name="Taoka A."/>
            <person name="Kobayashi H."/>
            <person name="Maekawa T."/>
        </authorList>
    </citation>
    <scope>NUCLEOTIDE SEQUENCE [LARGE SCALE GENOMIC DNA]</scope>
    <source>
        <strain evidence="2 3">FCR-1</strain>
    </source>
</reference>
<organism evidence="2 3">
    <name type="scientific">Candidatus Magnetaquiglobus chichijimensis</name>
    <dbReference type="NCBI Taxonomy" id="3141448"/>
    <lineage>
        <taxon>Bacteria</taxon>
        <taxon>Pseudomonadati</taxon>
        <taxon>Pseudomonadota</taxon>
        <taxon>Magnetococcia</taxon>
        <taxon>Magnetococcales</taxon>
        <taxon>Candidatus Magnetaquicoccaceae</taxon>
        <taxon>Candidatus Magnetaquiglobus</taxon>
    </lineage>
</organism>
<dbReference type="Pfam" id="PF03705">
    <property type="entry name" value="CheR_N"/>
    <property type="match status" value="1"/>
</dbReference>
<dbReference type="RefSeq" id="WP_420906599.1">
    <property type="nucleotide sequence ID" value="NZ_BAAFGK010000005.1"/>
</dbReference>
<dbReference type="GO" id="GO:0032259">
    <property type="term" value="P:methylation"/>
    <property type="evidence" value="ECO:0007669"/>
    <property type="project" value="UniProtKB-KW"/>
</dbReference>
<dbReference type="InterPro" id="IPR050903">
    <property type="entry name" value="Bact_Chemotaxis_MeTrfase"/>
</dbReference>
<dbReference type="PRINTS" id="PR00996">
    <property type="entry name" value="CHERMTFRASE"/>
</dbReference>
<feature type="domain" description="CheR-type methyltransferase" evidence="1">
    <location>
        <begin position="1"/>
        <end position="273"/>
    </location>
</feature>
<evidence type="ECO:0000259" key="1">
    <source>
        <dbReference type="PROSITE" id="PS50123"/>
    </source>
</evidence>
<protein>
    <submittedName>
        <fullName evidence="2">Chemotaxis protein methyltransferase</fullName>
        <ecNumber evidence="2">2.1.1.80</ecNumber>
    </submittedName>
</protein>
<keyword evidence="2" id="KW-0808">Transferase</keyword>
<evidence type="ECO:0000313" key="2">
    <source>
        <dbReference type="EMBL" id="GAB0058880.1"/>
    </source>
</evidence>
<dbReference type="PANTHER" id="PTHR24422">
    <property type="entry name" value="CHEMOTAXIS PROTEIN METHYLTRANSFERASE"/>
    <property type="match status" value="1"/>
</dbReference>
<proteinExistence type="predicted"/>
<dbReference type="EMBL" id="BAAFGK010000005">
    <property type="protein sequence ID" value="GAB0058880.1"/>
    <property type="molecule type" value="Genomic_DNA"/>
</dbReference>
<dbReference type="InterPro" id="IPR022641">
    <property type="entry name" value="CheR_N"/>
</dbReference>
<keyword evidence="2" id="KW-0489">Methyltransferase</keyword>
<dbReference type="GO" id="GO:0008983">
    <property type="term" value="F:protein-glutamate O-methyltransferase activity"/>
    <property type="evidence" value="ECO:0007669"/>
    <property type="project" value="UniProtKB-EC"/>
</dbReference>
<reference evidence="2 3" key="1">
    <citation type="submission" date="2024-05" db="EMBL/GenBank/DDBJ databases">
        <authorList>
            <consortium name="Candidatus Magnetaquicoccaceae bacterium FCR-1 genome sequencing consortium"/>
            <person name="Shimoshige H."/>
            <person name="Shimamura S."/>
            <person name="Taoka A."/>
            <person name="Kobayashi H."/>
            <person name="Maekawa T."/>
        </authorList>
    </citation>
    <scope>NUCLEOTIDE SEQUENCE [LARGE SCALE GENOMIC DNA]</scope>
    <source>
        <strain evidence="2 3">FCR-1</strain>
    </source>
</reference>
<dbReference type="InterPro" id="IPR000780">
    <property type="entry name" value="CheR_MeTrfase"/>
</dbReference>
<accession>A0ABQ0CDV2</accession>
<gene>
    <name evidence="2" type="primary">cheR_2</name>
    <name evidence="2" type="ORF">SIID45300_03238</name>
</gene>
<dbReference type="PANTHER" id="PTHR24422:SF8">
    <property type="entry name" value="CHEMOTAXIS PROTEIN"/>
    <property type="match status" value="1"/>
</dbReference>
<dbReference type="SMART" id="SM00138">
    <property type="entry name" value="MeTrc"/>
    <property type="match status" value="1"/>
</dbReference>
<dbReference type="EC" id="2.1.1.80" evidence="2"/>
<dbReference type="SUPFAM" id="SSF53335">
    <property type="entry name" value="S-adenosyl-L-methionine-dependent methyltransferases"/>
    <property type="match status" value="1"/>
</dbReference>
<dbReference type="Proteomes" id="UP001628193">
    <property type="component" value="Unassembled WGS sequence"/>
</dbReference>
<dbReference type="PROSITE" id="PS50123">
    <property type="entry name" value="CHER"/>
    <property type="match status" value="1"/>
</dbReference>